<keyword evidence="2" id="KW-1185">Reference proteome</keyword>
<comment type="caution">
    <text evidence="1">The sequence shown here is derived from an EMBL/GenBank/DDBJ whole genome shotgun (WGS) entry which is preliminary data.</text>
</comment>
<accession>A0AAV2AFI1</accession>
<evidence type="ECO:0000313" key="2">
    <source>
        <dbReference type="Proteomes" id="UP001497382"/>
    </source>
</evidence>
<protein>
    <submittedName>
        <fullName evidence="1">Uncharacterized protein</fullName>
    </submittedName>
</protein>
<dbReference type="Pfam" id="PF18907">
    <property type="entry name" value="DUF5662"/>
    <property type="match status" value="1"/>
</dbReference>
<name>A0AAV2AFI1_9ARAC</name>
<dbReference type="Proteomes" id="UP001497382">
    <property type="component" value="Unassembled WGS sequence"/>
</dbReference>
<proteinExistence type="predicted"/>
<reference evidence="1 2" key="1">
    <citation type="submission" date="2024-04" db="EMBL/GenBank/DDBJ databases">
        <authorList>
            <person name="Rising A."/>
            <person name="Reimegard J."/>
            <person name="Sonavane S."/>
            <person name="Akerstrom W."/>
            <person name="Nylinder S."/>
            <person name="Hedman E."/>
            <person name="Kallberg Y."/>
        </authorList>
    </citation>
    <scope>NUCLEOTIDE SEQUENCE [LARGE SCALE GENOMIC DNA]</scope>
</reference>
<dbReference type="InterPro" id="IPR043721">
    <property type="entry name" value="DUF5662"/>
</dbReference>
<dbReference type="AlphaFoldDB" id="A0AAV2AFI1"/>
<evidence type="ECO:0000313" key="1">
    <source>
        <dbReference type="EMBL" id="CAL1282789.1"/>
    </source>
</evidence>
<dbReference type="EMBL" id="CAXIEN010000160">
    <property type="protein sequence ID" value="CAL1282789.1"/>
    <property type="molecule type" value="Genomic_DNA"/>
</dbReference>
<organism evidence="1 2">
    <name type="scientific">Larinioides sclopetarius</name>
    <dbReference type="NCBI Taxonomy" id="280406"/>
    <lineage>
        <taxon>Eukaryota</taxon>
        <taxon>Metazoa</taxon>
        <taxon>Ecdysozoa</taxon>
        <taxon>Arthropoda</taxon>
        <taxon>Chelicerata</taxon>
        <taxon>Arachnida</taxon>
        <taxon>Araneae</taxon>
        <taxon>Araneomorphae</taxon>
        <taxon>Entelegynae</taxon>
        <taxon>Araneoidea</taxon>
        <taxon>Araneidae</taxon>
        <taxon>Larinioides</taxon>
    </lineage>
</organism>
<sequence length="314" mass="36485">MILDTTNMISDAFDQKVKQIMLIETANQEYFKIEFFDIVTMGNILFDEVGETSLSSHIFNDPTFWKYFKNQVLSKAWNCNFSPSLLTDTLEKDAKLYRNDSVFRQRRTGSLKWVHNDTLWITLVIGACKELANKRQGVYSKELKDLHMLEAFEDFVDHIDYFYKVASVMKSKGHPVHVFGQNSSKIHDIDKLDPVMMVGYSERFEDNVTTSVWNHCVDRHTTVNSHHQAHCLWHDCCQEEVSGCTFCGDIRTKALCEMVCDKVSRRVQKNLGGHLSNEMWDVEEAFFKGLPEDYLEKAMEMLQQLKNSNSTDRT</sequence>
<gene>
    <name evidence="1" type="ORF">LARSCL_LOCUS12250</name>
</gene>